<dbReference type="Pfam" id="PF00933">
    <property type="entry name" value="Glyco_hydro_3"/>
    <property type="match status" value="1"/>
</dbReference>
<sequence>MRPSDLTLPQLCGQLIVGGFPGTTLPDSYADALGAGLRGGAILFRRNVPDVVTTHALCCAIRKAAEPYVPPFIGVDQEGGRVARMPSPFPKLPPMRLLGAVGDASLARRTGRLIGEELAAIGFNLDFAPVLDVDSNPDNPIIGDRAFGRGPAEVAELAVAFGLGLEDAGVLSCGKHFPGHGDTSVDSHVGLPIVHHGKERLDAIELVPFRAAARAGLGTMMTAHIVVTSIDASVPATLSRAVCTDLLRRDVGFRGVLFSDDLEMAAVAAQYQVEASATAAVRAGCDVLLICSNLAWQERALAALVVEAERDPAFRERCLEAAGRGIEARLRMPPKPAPDAADLASRMGRPEAVALYEEITRRAAEAGVA</sequence>
<organism evidence="7 8">
    <name type="scientific">Polyangium fumosum</name>
    <dbReference type="NCBI Taxonomy" id="889272"/>
    <lineage>
        <taxon>Bacteria</taxon>
        <taxon>Pseudomonadati</taxon>
        <taxon>Myxococcota</taxon>
        <taxon>Polyangia</taxon>
        <taxon>Polyangiales</taxon>
        <taxon>Polyangiaceae</taxon>
        <taxon>Polyangium</taxon>
    </lineage>
</organism>
<comment type="similarity">
    <text evidence="2">Belongs to the glycosyl hydrolase 3 family.</text>
</comment>
<reference evidence="7 8" key="1">
    <citation type="submission" date="2019-04" db="EMBL/GenBank/DDBJ databases">
        <authorList>
            <person name="Li Y."/>
            <person name="Wang J."/>
        </authorList>
    </citation>
    <scope>NUCLEOTIDE SEQUENCE [LARGE SCALE GENOMIC DNA]</scope>
    <source>
        <strain evidence="7 8">DSM 14668</strain>
    </source>
</reference>
<keyword evidence="4 7" id="KW-0378">Hydrolase</keyword>
<dbReference type="GO" id="GO:0009254">
    <property type="term" value="P:peptidoglycan turnover"/>
    <property type="evidence" value="ECO:0007669"/>
    <property type="project" value="TreeGrafter"/>
</dbReference>
<evidence type="ECO:0000313" key="7">
    <source>
        <dbReference type="EMBL" id="TKD07484.1"/>
    </source>
</evidence>
<evidence type="ECO:0000256" key="1">
    <source>
        <dbReference type="ARBA" id="ARBA00001231"/>
    </source>
</evidence>
<dbReference type="GO" id="GO:0004563">
    <property type="term" value="F:beta-N-acetylhexosaminidase activity"/>
    <property type="evidence" value="ECO:0007669"/>
    <property type="project" value="UniProtKB-EC"/>
</dbReference>
<dbReference type="RefSeq" id="WP_136930080.1">
    <property type="nucleotide sequence ID" value="NZ_SSMQ01000016.1"/>
</dbReference>
<evidence type="ECO:0000259" key="6">
    <source>
        <dbReference type="Pfam" id="PF00933"/>
    </source>
</evidence>
<dbReference type="EMBL" id="SSMQ01000016">
    <property type="protein sequence ID" value="TKD07484.1"/>
    <property type="molecule type" value="Genomic_DNA"/>
</dbReference>
<dbReference type="NCBIfam" id="NF003740">
    <property type="entry name" value="PRK05337.1"/>
    <property type="match status" value="1"/>
</dbReference>
<proteinExistence type="inferred from homology"/>
<evidence type="ECO:0000256" key="5">
    <source>
        <dbReference type="ARBA" id="ARBA00023295"/>
    </source>
</evidence>
<evidence type="ECO:0000256" key="3">
    <source>
        <dbReference type="ARBA" id="ARBA00012663"/>
    </source>
</evidence>
<dbReference type="PANTHER" id="PTHR30480:SF13">
    <property type="entry name" value="BETA-HEXOSAMINIDASE"/>
    <property type="match status" value="1"/>
</dbReference>
<dbReference type="InterPro" id="IPR050226">
    <property type="entry name" value="NagZ_Beta-hexosaminidase"/>
</dbReference>
<comment type="catalytic activity">
    <reaction evidence="1">
        <text>Hydrolysis of terminal non-reducing N-acetyl-D-hexosamine residues in N-acetyl-beta-D-hexosaminides.</text>
        <dbReference type="EC" id="3.2.1.52"/>
    </reaction>
</comment>
<evidence type="ECO:0000313" key="8">
    <source>
        <dbReference type="Proteomes" id="UP000309215"/>
    </source>
</evidence>
<dbReference type="EC" id="3.2.1.52" evidence="3"/>
<dbReference type="Proteomes" id="UP000309215">
    <property type="component" value="Unassembled WGS sequence"/>
</dbReference>
<dbReference type="InterPro" id="IPR036962">
    <property type="entry name" value="Glyco_hydro_3_N_sf"/>
</dbReference>
<evidence type="ECO:0000256" key="4">
    <source>
        <dbReference type="ARBA" id="ARBA00022801"/>
    </source>
</evidence>
<keyword evidence="5 7" id="KW-0326">Glycosidase</keyword>
<dbReference type="InterPro" id="IPR001764">
    <property type="entry name" value="Glyco_hydro_3_N"/>
</dbReference>
<protein>
    <recommendedName>
        <fullName evidence="3">beta-N-acetylhexosaminidase</fullName>
        <ecNumber evidence="3">3.2.1.52</ecNumber>
    </recommendedName>
</protein>
<evidence type="ECO:0000256" key="2">
    <source>
        <dbReference type="ARBA" id="ARBA00005336"/>
    </source>
</evidence>
<dbReference type="OrthoDB" id="9781691at2"/>
<gene>
    <name evidence="7" type="primary">nagZ</name>
    <name evidence="7" type="ORF">E8A74_17040</name>
</gene>
<keyword evidence="8" id="KW-1185">Reference proteome</keyword>
<comment type="caution">
    <text evidence="7">The sequence shown here is derived from an EMBL/GenBank/DDBJ whole genome shotgun (WGS) entry which is preliminary data.</text>
</comment>
<dbReference type="AlphaFoldDB" id="A0A4U1JBQ4"/>
<dbReference type="Gene3D" id="3.20.20.300">
    <property type="entry name" value="Glycoside hydrolase, family 3, N-terminal domain"/>
    <property type="match status" value="1"/>
</dbReference>
<dbReference type="GO" id="GO:0005975">
    <property type="term" value="P:carbohydrate metabolic process"/>
    <property type="evidence" value="ECO:0007669"/>
    <property type="project" value="InterPro"/>
</dbReference>
<dbReference type="InterPro" id="IPR017853">
    <property type="entry name" value="GH"/>
</dbReference>
<feature type="domain" description="Glycoside hydrolase family 3 N-terminal" evidence="6">
    <location>
        <begin position="33"/>
        <end position="305"/>
    </location>
</feature>
<accession>A0A4U1JBQ4</accession>
<dbReference type="SUPFAM" id="SSF51445">
    <property type="entry name" value="(Trans)glycosidases"/>
    <property type="match status" value="1"/>
</dbReference>
<dbReference type="PANTHER" id="PTHR30480">
    <property type="entry name" value="BETA-HEXOSAMINIDASE-RELATED"/>
    <property type="match status" value="1"/>
</dbReference>
<name>A0A4U1JBQ4_9BACT</name>